<dbReference type="GO" id="GO:0016616">
    <property type="term" value="F:oxidoreductase activity, acting on the CH-OH group of donors, NAD or NADP as acceptor"/>
    <property type="evidence" value="ECO:0007669"/>
    <property type="project" value="InterPro"/>
</dbReference>
<keyword evidence="3" id="KW-0472">Membrane</keyword>
<dbReference type="PANTHER" id="PTHR10366">
    <property type="entry name" value="NAD DEPENDENT EPIMERASE/DEHYDRATASE"/>
    <property type="match status" value="1"/>
</dbReference>
<sequence>MGGEERWCMVTGGRGFAARHLVVMLIKYDMFCVRIADLGPTVQLDPDEENGVVGEALKSGRAQYVSADLRVKSQVLEACRGAEVVFHMAAPDSSINNHQLHYSVNVQGTKNIIDACIELKVKRLIYTSSPSVIFDGVNGIFNGNESLPYPSKHFWPGDKLLVPSLVAAARAGKSKFIIGDGKNMYDFTYVENVAHAHVCAERALASEKTVAERAAGQAKDQDSCLCHDANALMVELIYKIFAPYGMKVPQLTPSRIRLLSRSRTFDCSKAHDRLGYIPIVSLQEGLRRTIESYPHLRAGVETKMGSQKAVRNKKLSIMVVLILGAAYFSLIATGLGYKMKNITGSKLHVQKAHINKFRCPWLLDFCYHQFTFILKLKGKERAAAVLADTFPCIGLWTKQEPHMLTMSGRFT</sequence>
<dbReference type="PANTHER" id="PTHR10366:SF564">
    <property type="entry name" value="STEROL-4-ALPHA-CARBOXYLATE 3-DEHYDROGENASE, DECARBOXYLATING"/>
    <property type="match status" value="1"/>
</dbReference>
<dbReference type="Gene3D" id="3.40.50.720">
    <property type="entry name" value="NAD(P)-binding Rossmann-like Domain"/>
    <property type="match status" value="2"/>
</dbReference>
<evidence type="ECO:0000256" key="3">
    <source>
        <dbReference type="SAM" id="Phobius"/>
    </source>
</evidence>
<keyword evidence="2" id="KW-0560">Oxidoreductase</keyword>
<evidence type="ECO:0000313" key="5">
    <source>
        <dbReference type="EMBL" id="KAK4380981.1"/>
    </source>
</evidence>
<protein>
    <submittedName>
        <fullName evidence="5">3beta-hydroxysteroid-dehydrogenase/decarboxylase isoform 2</fullName>
    </submittedName>
</protein>
<dbReference type="EMBL" id="JACGWL010000983">
    <property type="protein sequence ID" value="KAK4380981.1"/>
    <property type="molecule type" value="Genomic_DNA"/>
</dbReference>
<proteinExistence type="predicted"/>
<keyword evidence="3" id="KW-0812">Transmembrane</keyword>
<dbReference type="SUPFAM" id="SSF51735">
    <property type="entry name" value="NAD(P)-binding Rossmann-fold domains"/>
    <property type="match status" value="1"/>
</dbReference>
<feature type="domain" description="3-beta hydroxysteroid dehydrogenase/isomerase" evidence="4">
    <location>
        <begin position="154"/>
        <end position="218"/>
    </location>
</feature>
<accession>A0AAE1VX07</accession>
<dbReference type="InterPro" id="IPR050425">
    <property type="entry name" value="NAD(P)_dehydrat-like"/>
</dbReference>
<evidence type="ECO:0000259" key="4">
    <source>
        <dbReference type="Pfam" id="PF01073"/>
    </source>
</evidence>
<keyword evidence="6" id="KW-1185">Reference proteome</keyword>
<organism evidence="5 6">
    <name type="scientific">Sesamum angolense</name>
    <dbReference type="NCBI Taxonomy" id="2727404"/>
    <lineage>
        <taxon>Eukaryota</taxon>
        <taxon>Viridiplantae</taxon>
        <taxon>Streptophyta</taxon>
        <taxon>Embryophyta</taxon>
        <taxon>Tracheophyta</taxon>
        <taxon>Spermatophyta</taxon>
        <taxon>Magnoliopsida</taxon>
        <taxon>eudicotyledons</taxon>
        <taxon>Gunneridae</taxon>
        <taxon>Pentapetalae</taxon>
        <taxon>asterids</taxon>
        <taxon>lamiids</taxon>
        <taxon>Lamiales</taxon>
        <taxon>Pedaliaceae</taxon>
        <taxon>Sesamum</taxon>
    </lineage>
</organism>
<dbReference type="InterPro" id="IPR002225">
    <property type="entry name" value="3Beta_OHSteriod_DH/Estase"/>
</dbReference>
<dbReference type="AlphaFoldDB" id="A0AAE1VX07"/>
<evidence type="ECO:0000256" key="2">
    <source>
        <dbReference type="ARBA" id="ARBA00023002"/>
    </source>
</evidence>
<evidence type="ECO:0000256" key="1">
    <source>
        <dbReference type="ARBA" id="ARBA00022857"/>
    </source>
</evidence>
<keyword evidence="3" id="KW-1133">Transmembrane helix</keyword>
<gene>
    <name evidence="5" type="ORF">Sango_3013900</name>
</gene>
<dbReference type="InterPro" id="IPR036291">
    <property type="entry name" value="NAD(P)-bd_dom_sf"/>
</dbReference>
<dbReference type="Pfam" id="PF01073">
    <property type="entry name" value="3Beta_HSD"/>
    <property type="match status" value="2"/>
</dbReference>
<name>A0AAE1VX07_9LAMI</name>
<reference evidence="5" key="2">
    <citation type="journal article" date="2024" name="Plant">
        <title>Genomic evolution and insights into agronomic trait innovations of Sesamum species.</title>
        <authorList>
            <person name="Miao H."/>
            <person name="Wang L."/>
            <person name="Qu L."/>
            <person name="Liu H."/>
            <person name="Sun Y."/>
            <person name="Le M."/>
            <person name="Wang Q."/>
            <person name="Wei S."/>
            <person name="Zheng Y."/>
            <person name="Lin W."/>
            <person name="Duan Y."/>
            <person name="Cao H."/>
            <person name="Xiong S."/>
            <person name="Wang X."/>
            <person name="Wei L."/>
            <person name="Li C."/>
            <person name="Ma Q."/>
            <person name="Ju M."/>
            <person name="Zhao R."/>
            <person name="Li G."/>
            <person name="Mu C."/>
            <person name="Tian Q."/>
            <person name="Mei H."/>
            <person name="Zhang T."/>
            <person name="Gao T."/>
            <person name="Zhang H."/>
        </authorList>
    </citation>
    <scope>NUCLEOTIDE SEQUENCE</scope>
    <source>
        <strain evidence="5">K16</strain>
    </source>
</reference>
<comment type="caution">
    <text evidence="5">The sequence shown here is derived from an EMBL/GenBank/DDBJ whole genome shotgun (WGS) entry which is preliminary data.</text>
</comment>
<reference evidence="5" key="1">
    <citation type="submission" date="2020-06" db="EMBL/GenBank/DDBJ databases">
        <authorList>
            <person name="Li T."/>
            <person name="Hu X."/>
            <person name="Zhang T."/>
            <person name="Song X."/>
            <person name="Zhang H."/>
            <person name="Dai N."/>
            <person name="Sheng W."/>
            <person name="Hou X."/>
            <person name="Wei L."/>
        </authorList>
    </citation>
    <scope>NUCLEOTIDE SEQUENCE</scope>
    <source>
        <strain evidence="5">K16</strain>
        <tissue evidence="5">Leaf</tissue>
    </source>
</reference>
<dbReference type="Proteomes" id="UP001289374">
    <property type="component" value="Unassembled WGS sequence"/>
</dbReference>
<evidence type="ECO:0000313" key="6">
    <source>
        <dbReference type="Proteomes" id="UP001289374"/>
    </source>
</evidence>
<feature type="domain" description="3-beta hydroxysteroid dehydrogenase/isomerase" evidence="4">
    <location>
        <begin position="9"/>
        <end position="153"/>
    </location>
</feature>
<feature type="transmembrane region" description="Helical" evidence="3">
    <location>
        <begin position="315"/>
        <end position="337"/>
    </location>
</feature>
<keyword evidence="1" id="KW-0521">NADP</keyword>
<dbReference type="GO" id="GO:0006694">
    <property type="term" value="P:steroid biosynthetic process"/>
    <property type="evidence" value="ECO:0007669"/>
    <property type="project" value="InterPro"/>
</dbReference>